<dbReference type="InterPro" id="IPR052433">
    <property type="entry name" value="X-Pro_dipept-like"/>
</dbReference>
<feature type="domain" description="Aminopeptidase P N-terminal" evidence="16">
    <location>
        <begin position="24"/>
        <end position="161"/>
    </location>
</feature>
<evidence type="ECO:0000256" key="9">
    <source>
        <dbReference type="ARBA" id="ARBA00043990"/>
    </source>
</evidence>
<keyword evidence="3" id="KW-0645">Protease</keyword>
<keyword evidence="5" id="KW-0378">Hydrolase</keyword>
<dbReference type="PANTHER" id="PTHR48480">
    <property type="match status" value="1"/>
</dbReference>
<comment type="similarity">
    <text evidence="9">Belongs to the peptidase M24B family. Eukaryotic-type prolidase subfamily.</text>
</comment>
<evidence type="ECO:0000256" key="6">
    <source>
        <dbReference type="ARBA" id="ARBA00022997"/>
    </source>
</evidence>
<evidence type="ECO:0000256" key="2">
    <source>
        <dbReference type="ARBA" id="ARBA00011738"/>
    </source>
</evidence>
<dbReference type="InterPro" id="IPR029149">
    <property type="entry name" value="Creatin/AminoP/Spt16_N"/>
</dbReference>
<dbReference type="PANTHER" id="PTHR48480:SF2">
    <property type="entry name" value="PEPTIDASE D"/>
    <property type="match status" value="1"/>
</dbReference>
<evidence type="ECO:0000256" key="15">
    <source>
        <dbReference type="ARBA" id="ARBA00048994"/>
    </source>
</evidence>
<keyword evidence="18" id="KW-1185">Reference proteome</keyword>
<evidence type="ECO:0000256" key="10">
    <source>
        <dbReference type="ARBA" id="ARBA00044051"/>
    </source>
</evidence>
<dbReference type="Gene3D" id="3.40.350.10">
    <property type="entry name" value="Creatinase/prolidase N-terminal domain"/>
    <property type="match status" value="1"/>
</dbReference>
<name>A0A8S1IY27_9CHLO</name>
<gene>
    <name evidence="17" type="ORF">OSTQU699_LOCUS4283</name>
</gene>
<dbReference type="SUPFAM" id="SSF55920">
    <property type="entry name" value="Creatinase/aminopeptidase"/>
    <property type="match status" value="1"/>
</dbReference>
<dbReference type="GO" id="GO:0006508">
    <property type="term" value="P:proteolysis"/>
    <property type="evidence" value="ECO:0007669"/>
    <property type="project" value="UniProtKB-KW"/>
</dbReference>
<dbReference type="Gene3D" id="3.90.230.10">
    <property type="entry name" value="Creatinase/methionine aminopeptidase superfamily"/>
    <property type="match status" value="1"/>
</dbReference>
<evidence type="ECO:0000256" key="5">
    <source>
        <dbReference type="ARBA" id="ARBA00022801"/>
    </source>
</evidence>
<dbReference type="Pfam" id="PF05195">
    <property type="entry name" value="AMP_N"/>
    <property type="match status" value="1"/>
</dbReference>
<dbReference type="InterPro" id="IPR000994">
    <property type="entry name" value="Pept_M24"/>
</dbReference>
<evidence type="ECO:0000256" key="1">
    <source>
        <dbReference type="ARBA" id="ARBA00001936"/>
    </source>
</evidence>
<comment type="catalytic activity">
    <reaction evidence="15">
        <text>Xaa-L-Pro dipeptide + H2O = an L-alpha-amino acid + L-proline</text>
        <dbReference type="Rhea" id="RHEA:76407"/>
        <dbReference type="ChEBI" id="CHEBI:15377"/>
        <dbReference type="ChEBI" id="CHEBI:59869"/>
        <dbReference type="ChEBI" id="CHEBI:60039"/>
        <dbReference type="ChEBI" id="CHEBI:195196"/>
        <dbReference type="EC" id="3.4.13.9"/>
    </reaction>
</comment>
<dbReference type="SMART" id="SM01011">
    <property type="entry name" value="AMP_N"/>
    <property type="match status" value="1"/>
</dbReference>
<accession>A0A8S1IY27</accession>
<comment type="cofactor">
    <cofactor evidence="1">
        <name>Mn(2+)</name>
        <dbReference type="ChEBI" id="CHEBI:29035"/>
    </cofactor>
</comment>
<organism evidence="17 18">
    <name type="scientific">Ostreobium quekettii</name>
    <dbReference type="NCBI Taxonomy" id="121088"/>
    <lineage>
        <taxon>Eukaryota</taxon>
        <taxon>Viridiplantae</taxon>
        <taxon>Chlorophyta</taxon>
        <taxon>core chlorophytes</taxon>
        <taxon>Ulvophyceae</taxon>
        <taxon>TCBD clade</taxon>
        <taxon>Bryopsidales</taxon>
        <taxon>Ostreobineae</taxon>
        <taxon>Ostreobiaceae</taxon>
        <taxon>Ostreobium</taxon>
    </lineage>
</organism>
<evidence type="ECO:0000256" key="4">
    <source>
        <dbReference type="ARBA" id="ARBA00022723"/>
    </source>
</evidence>
<evidence type="ECO:0000256" key="14">
    <source>
        <dbReference type="ARBA" id="ARBA00044351"/>
    </source>
</evidence>
<dbReference type="SUPFAM" id="SSF53092">
    <property type="entry name" value="Creatinase/prolidase N-terminal domain"/>
    <property type="match status" value="1"/>
</dbReference>
<dbReference type="GO" id="GO:0030145">
    <property type="term" value="F:manganese ion binding"/>
    <property type="evidence" value="ECO:0007669"/>
    <property type="project" value="InterPro"/>
</dbReference>
<dbReference type="OrthoDB" id="10261878at2759"/>
<dbReference type="AlphaFoldDB" id="A0A8S1IY27"/>
<keyword evidence="8" id="KW-0464">Manganese</keyword>
<evidence type="ECO:0000259" key="16">
    <source>
        <dbReference type="SMART" id="SM01011"/>
    </source>
</evidence>
<dbReference type="Pfam" id="PF00557">
    <property type="entry name" value="Peptidase_M24"/>
    <property type="match status" value="1"/>
</dbReference>
<dbReference type="FunFam" id="3.90.230.10:FF:000002">
    <property type="entry name" value="Xaa-Pro aminopeptidase 3"/>
    <property type="match status" value="1"/>
</dbReference>
<keyword evidence="4" id="KW-0479">Metal-binding</keyword>
<sequence>MSGENGGTPPAQVYHMGLDTLRVDRRDLHRKIRAKVEAAVKKAVPEEERGLILLKGGEGKPYYDTDNEPLFRQESYFFHLFGVVESGWYGAMDLGEGTTILFIPRLPESHAVWMGALKEPEEYIAQLGVDEVYYVDELVEWLQWIAPKCLHVMEGTNSDSGNAYAPLTFDGIDNFVLEKTTLFPILCESRVIKLPEEQAIMRYANVIGSQAHVAMMHACQPGMMEYQLEATYLHHCEFHGGCRTEAYTCIAASGPNGAVLHYGHEGAPNDRLISDGDMVLADMGCKYYGYDSDITTTFPVNGKFTPDQRLVYESVLDASESVKAAMKPGVSWLDMHKLAERRILEGLKKGGLLTGDVDEMLDAFVGGVFMPHGLGHFLGLDTHDVGGYLGRPPRVDEPGRKSLRTCCVLEEGMVITVEPGCYFNPFLITGGLKNPAIKGFFVKDRIKHFEGFGGVRIEDNVIVTSDGIDCMTNVPRTVEDVEKVMAGGSWP</sequence>
<dbReference type="GO" id="GO:0102009">
    <property type="term" value="F:proline dipeptidase activity"/>
    <property type="evidence" value="ECO:0007669"/>
    <property type="project" value="UniProtKB-EC"/>
</dbReference>
<evidence type="ECO:0000256" key="3">
    <source>
        <dbReference type="ARBA" id="ARBA00022670"/>
    </source>
</evidence>
<keyword evidence="7" id="KW-0482">Metalloprotease</keyword>
<evidence type="ECO:0000256" key="11">
    <source>
        <dbReference type="ARBA" id="ARBA00044141"/>
    </source>
</evidence>
<protein>
    <recommendedName>
        <fullName evidence="11">Xaa-Pro dipeptidase</fullName>
        <ecNumber evidence="10">3.4.13.9</ecNumber>
    </recommendedName>
    <alternativeName>
        <fullName evidence="14">Imidodipeptidase</fullName>
    </alternativeName>
    <alternativeName>
        <fullName evidence="12">Peptidase D</fullName>
    </alternativeName>
    <alternativeName>
        <fullName evidence="13">Proline dipeptidase</fullName>
    </alternativeName>
</protein>
<evidence type="ECO:0000256" key="12">
    <source>
        <dbReference type="ARBA" id="ARBA00044252"/>
    </source>
</evidence>
<evidence type="ECO:0000256" key="8">
    <source>
        <dbReference type="ARBA" id="ARBA00023211"/>
    </source>
</evidence>
<keyword evidence="6" id="KW-0224">Dipeptidase</keyword>
<reference evidence="17" key="1">
    <citation type="submission" date="2020-12" db="EMBL/GenBank/DDBJ databases">
        <authorList>
            <person name="Iha C."/>
        </authorList>
    </citation>
    <scope>NUCLEOTIDE SEQUENCE</scope>
</reference>
<dbReference type="EMBL" id="CAJHUC010000921">
    <property type="protein sequence ID" value="CAD7698924.1"/>
    <property type="molecule type" value="Genomic_DNA"/>
</dbReference>
<evidence type="ECO:0000256" key="13">
    <source>
        <dbReference type="ARBA" id="ARBA00044284"/>
    </source>
</evidence>
<dbReference type="EC" id="3.4.13.9" evidence="10"/>
<dbReference type="InterPro" id="IPR036005">
    <property type="entry name" value="Creatinase/aminopeptidase-like"/>
</dbReference>
<evidence type="ECO:0000313" key="17">
    <source>
        <dbReference type="EMBL" id="CAD7698924.1"/>
    </source>
</evidence>
<dbReference type="GO" id="GO:0070006">
    <property type="term" value="F:metalloaminopeptidase activity"/>
    <property type="evidence" value="ECO:0007669"/>
    <property type="project" value="InterPro"/>
</dbReference>
<proteinExistence type="inferred from homology"/>
<comment type="caution">
    <text evidence="17">The sequence shown here is derived from an EMBL/GenBank/DDBJ whole genome shotgun (WGS) entry which is preliminary data.</text>
</comment>
<dbReference type="InterPro" id="IPR007865">
    <property type="entry name" value="Aminopep_P_N"/>
</dbReference>
<comment type="subunit">
    <text evidence="2">Homodimer.</text>
</comment>
<dbReference type="CDD" id="cd01087">
    <property type="entry name" value="Prolidase"/>
    <property type="match status" value="1"/>
</dbReference>
<dbReference type="Proteomes" id="UP000708148">
    <property type="component" value="Unassembled WGS sequence"/>
</dbReference>
<evidence type="ECO:0000256" key="7">
    <source>
        <dbReference type="ARBA" id="ARBA00023049"/>
    </source>
</evidence>
<evidence type="ECO:0000313" key="18">
    <source>
        <dbReference type="Proteomes" id="UP000708148"/>
    </source>
</evidence>